<reference evidence="2" key="2">
    <citation type="submission" date="2020-09" db="EMBL/GenBank/DDBJ databases">
        <title>Reference genome assembly for Australian Ascochyta lentis isolate Al4.</title>
        <authorList>
            <person name="Lee R.C."/>
            <person name="Farfan-Caceres L.M."/>
            <person name="Debler J.W."/>
            <person name="Williams A.H."/>
            <person name="Henares B.M."/>
        </authorList>
    </citation>
    <scope>NUCLEOTIDE SEQUENCE</scope>
    <source>
        <strain evidence="2">Al4</strain>
    </source>
</reference>
<evidence type="ECO:0000313" key="2">
    <source>
        <dbReference type="EMBL" id="KAF9699509.1"/>
    </source>
</evidence>
<feature type="region of interest" description="Disordered" evidence="1">
    <location>
        <begin position="126"/>
        <end position="150"/>
    </location>
</feature>
<dbReference type="AlphaFoldDB" id="A0A8H7J9M9"/>
<feature type="compositionally biased region" description="Basic and acidic residues" evidence="1">
    <location>
        <begin position="182"/>
        <end position="197"/>
    </location>
</feature>
<comment type="caution">
    <text evidence="2">The sequence shown here is derived from an EMBL/GenBank/DDBJ whole genome shotgun (WGS) entry which is preliminary data.</text>
</comment>
<name>A0A8H7J9M9_9PLEO</name>
<feature type="compositionally biased region" description="Polar residues" evidence="1">
    <location>
        <begin position="53"/>
        <end position="88"/>
    </location>
</feature>
<feature type="region of interest" description="Disordered" evidence="1">
    <location>
        <begin position="169"/>
        <end position="219"/>
    </location>
</feature>
<reference evidence="2" key="1">
    <citation type="submission" date="2018-12" db="EMBL/GenBank/DDBJ databases">
        <authorList>
            <person name="Syme R.A."/>
            <person name="Farfan-Caceres L."/>
            <person name="Lichtenzveig J."/>
        </authorList>
    </citation>
    <scope>NUCLEOTIDE SEQUENCE</scope>
    <source>
        <strain evidence="2">Al4</strain>
    </source>
</reference>
<feature type="region of interest" description="Disordered" evidence="1">
    <location>
        <begin position="42"/>
        <end position="108"/>
    </location>
</feature>
<gene>
    <name evidence="2" type="ORF">EKO04_002367</name>
</gene>
<feature type="compositionally biased region" description="Low complexity" evidence="1">
    <location>
        <begin position="199"/>
        <end position="209"/>
    </location>
</feature>
<protein>
    <submittedName>
        <fullName evidence="2">Uncharacterized protein</fullName>
    </submittedName>
</protein>
<evidence type="ECO:0000313" key="3">
    <source>
        <dbReference type="Proteomes" id="UP000651452"/>
    </source>
</evidence>
<keyword evidence="3" id="KW-1185">Reference proteome</keyword>
<organism evidence="2 3">
    <name type="scientific">Ascochyta lentis</name>
    <dbReference type="NCBI Taxonomy" id="205686"/>
    <lineage>
        <taxon>Eukaryota</taxon>
        <taxon>Fungi</taxon>
        <taxon>Dikarya</taxon>
        <taxon>Ascomycota</taxon>
        <taxon>Pezizomycotina</taxon>
        <taxon>Dothideomycetes</taxon>
        <taxon>Pleosporomycetidae</taxon>
        <taxon>Pleosporales</taxon>
        <taxon>Pleosporineae</taxon>
        <taxon>Didymellaceae</taxon>
        <taxon>Ascochyta</taxon>
    </lineage>
</organism>
<proteinExistence type="predicted"/>
<dbReference type="OrthoDB" id="5395975at2759"/>
<dbReference type="EMBL" id="RZGK01000004">
    <property type="protein sequence ID" value="KAF9699509.1"/>
    <property type="molecule type" value="Genomic_DNA"/>
</dbReference>
<sequence>MADEVLAHISAPVTRQNDELFRSLANAYTTFEPFRIHRDEPVQKRAKIDQATGLDSVQGERSTTRGTANSSVLTASKESYGSFPSNLSSEDHHHDQEPASAIDDSVRPISRLAQLDRSYLSWRQRATPRTSLAHGKTEPRNSSSAPEDANTGFIEDSQLAVEILQSQLQDTYSTTSEDTSDDNEHQDEGIDSTEKWSSRRVSPSQSQQSEINEGLKLPAVSREEGLADMGETFLEEPTDLSIYMTRDFQSKSHTTMPQSCFSMLPVDAFPPAPAISVACPTTLPSQITRHLATIKTKNPDRFKPLNSRKSLDADERGYWLVECKRWPPNLQWEFWSLLYEHVQSGRIGWGVTLHRDAECDDTLGRVKLYCWGEIVEHVWLLLWLCSKGKISGSGSSWIDANGVAVLKVQ</sequence>
<dbReference type="Proteomes" id="UP000651452">
    <property type="component" value="Unassembled WGS sequence"/>
</dbReference>
<evidence type="ECO:0000256" key="1">
    <source>
        <dbReference type="SAM" id="MobiDB-lite"/>
    </source>
</evidence>
<accession>A0A8H7J9M9</accession>